<feature type="transmembrane region" description="Helical" evidence="1">
    <location>
        <begin position="20"/>
        <end position="46"/>
    </location>
</feature>
<evidence type="ECO:0000256" key="1">
    <source>
        <dbReference type="SAM" id="Phobius"/>
    </source>
</evidence>
<sequence length="199" mass="21990">MASMIVCTSATSPPLHNTMGALLISVLISAMLWVISVVQTYIYFATFFNQDTVQLKSFVFFVFILDTAHQAMLCHLIYVYLVSNYGNTEYLGIEHIGNGASLGNYRYGPTLHVLADLDIEPQECLTVYFPQILIVVASFTVTMGKRVDPSLLMYIDVVGSLFRKILVSPDMGGTRKTQFNGLNFGGDMEAVCNLFADIG</sequence>
<dbReference type="Proteomes" id="UP000772434">
    <property type="component" value="Unassembled WGS sequence"/>
</dbReference>
<keyword evidence="1" id="KW-0812">Transmembrane</keyword>
<dbReference type="OrthoDB" id="2535105at2759"/>
<organism evidence="2 3">
    <name type="scientific">Rhodocollybia butyracea</name>
    <dbReference type="NCBI Taxonomy" id="206335"/>
    <lineage>
        <taxon>Eukaryota</taxon>
        <taxon>Fungi</taxon>
        <taxon>Dikarya</taxon>
        <taxon>Basidiomycota</taxon>
        <taxon>Agaricomycotina</taxon>
        <taxon>Agaricomycetes</taxon>
        <taxon>Agaricomycetidae</taxon>
        <taxon>Agaricales</taxon>
        <taxon>Marasmiineae</taxon>
        <taxon>Omphalotaceae</taxon>
        <taxon>Rhodocollybia</taxon>
    </lineage>
</organism>
<dbReference type="AlphaFoldDB" id="A0A9P5PCR2"/>
<gene>
    <name evidence="2" type="ORF">BDP27DRAFT_1430848</name>
</gene>
<reference evidence="2" key="1">
    <citation type="submission" date="2020-11" db="EMBL/GenBank/DDBJ databases">
        <authorList>
            <consortium name="DOE Joint Genome Institute"/>
            <person name="Ahrendt S."/>
            <person name="Riley R."/>
            <person name="Andreopoulos W."/>
            <person name="Labutti K."/>
            <person name="Pangilinan J."/>
            <person name="Ruiz-Duenas F.J."/>
            <person name="Barrasa J.M."/>
            <person name="Sanchez-Garcia M."/>
            <person name="Camarero S."/>
            <person name="Miyauchi S."/>
            <person name="Serrano A."/>
            <person name="Linde D."/>
            <person name="Babiker R."/>
            <person name="Drula E."/>
            <person name="Ayuso-Fernandez I."/>
            <person name="Pacheco R."/>
            <person name="Padilla G."/>
            <person name="Ferreira P."/>
            <person name="Barriuso J."/>
            <person name="Kellner H."/>
            <person name="Castanera R."/>
            <person name="Alfaro M."/>
            <person name="Ramirez L."/>
            <person name="Pisabarro A.G."/>
            <person name="Kuo A."/>
            <person name="Tritt A."/>
            <person name="Lipzen A."/>
            <person name="He G."/>
            <person name="Yan M."/>
            <person name="Ng V."/>
            <person name="Cullen D."/>
            <person name="Martin F."/>
            <person name="Rosso M.-N."/>
            <person name="Henrissat B."/>
            <person name="Hibbett D."/>
            <person name="Martinez A.T."/>
            <person name="Grigoriev I.V."/>
        </authorList>
    </citation>
    <scope>NUCLEOTIDE SEQUENCE</scope>
    <source>
        <strain evidence="2">AH 40177</strain>
    </source>
</reference>
<protein>
    <submittedName>
        <fullName evidence="2">Uncharacterized protein</fullName>
    </submittedName>
</protein>
<name>A0A9P5PCR2_9AGAR</name>
<keyword evidence="1" id="KW-0472">Membrane</keyword>
<evidence type="ECO:0000313" key="3">
    <source>
        <dbReference type="Proteomes" id="UP000772434"/>
    </source>
</evidence>
<accession>A0A9P5PCR2</accession>
<keyword evidence="1" id="KW-1133">Transmembrane helix</keyword>
<keyword evidence="3" id="KW-1185">Reference proteome</keyword>
<dbReference type="EMBL" id="JADNRY010000278">
    <property type="protein sequence ID" value="KAF9059810.1"/>
    <property type="molecule type" value="Genomic_DNA"/>
</dbReference>
<evidence type="ECO:0000313" key="2">
    <source>
        <dbReference type="EMBL" id="KAF9059810.1"/>
    </source>
</evidence>
<feature type="transmembrane region" description="Helical" evidence="1">
    <location>
        <begin position="58"/>
        <end position="81"/>
    </location>
</feature>
<proteinExistence type="predicted"/>
<comment type="caution">
    <text evidence="2">The sequence shown here is derived from an EMBL/GenBank/DDBJ whole genome shotgun (WGS) entry which is preliminary data.</text>
</comment>